<gene>
    <name evidence="2" type="ORF">MBM_09035</name>
</gene>
<feature type="compositionally biased region" description="Gly residues" evidence="1">
    <location>
        <begin position="78"/>
        <end position="92"/>
    </location>
</feature>
<dbReference type="eggNOG" id="ENOG502STCV">
    <property type="taxonomic scope" value="Eukaryota"/>
</dbReference>
<dbReference type="HOGENOM" id="CLU_135725_0_0_1"/>
<dbReference type="EMBL" id="JH921454">
    <property type="protein sequence ID" value="EKD12806.1"/>
    <property type="molecule type" value="Genomic_DNA"/>
</dbReference>
<evidence type="ECO:0000313" key="3">
    <source>
        <dbReference type="Proteomes" id="UP000006753"/>
    </source>
</evidence>
<dbReference type="Proteomes" id="UP000006753">
    <property type="component" value="Unassembled WGS sequence"/>
</dbReference>
<feature type="compositionally biased region" description="Polar residues" evidence="1">
    <location>
        <begin position="17"/>
        <end position="38"/>
    </location>
</feature>
<feature type="compositionally biased region" description="Gly residues" evidence="1">
    <location>
        <begin position="111"/>
        <end position="120"/>
    </location>
</feature>
<accession>K1WIX7</accession>
<protein>
    <submittedName>
        <fullName evidence="2">Uncharacterized protein</fullName>
    </submittedName>
</protein>
<dbReference type="InParanoid" id="K1WIX7"/>
<organism evidence="2 3">
    <name type="scientific">Marssonina brunnea f. sp. multigermtubi (strain MB_m1)</name>
    <name type="common">Marssonina leaf spot fungus</name>
    <dbReference type="NCBI Taxonomy" id="1072389"/>
    <lineage>
        <taxon>Eukaryota</taxon>
        <taxon>Fungi</taxon>
        <taxon>Dikarya</taxon>
        <taxon>Ascomycota</taxon>
        <taxon>Pezizomycotina</taxon>
        <taxon>Leotiomycetes</taxon>
        <taxon>Helotiales</taxon>
        <taxon>Drepanopezizaceae</taxon>
        <taxon>Drepanopeziza</taxon>
    </lineage>
</organism>
<proteinExistence type="predicted"/>
<dbReference type="AlphaFoldDB" id="K1WIX7"/>
<dbReference type="KEGG" id="mbe:MBM_09035"/>
<evidence type="ECO:0000256" key="1">
    <source>
        <dbReference type="SAM" id="MobiDB-lite"/>
    </source>
</evidence>
<evidence type="ECO:0000313" key="2">
    <source>
        <dbReference type="EMBL" id="EKD12806.1"/>
    </source>
</evidence>
<feature type="compositionally biased region" description="Basic and acidic residues" evidence="1">
    <location>
        <begin position="57"/>
        <end position="66"/>
    </location>
</feature>
<feature type="compositionally biased region" description="Low complexity" evidence="1">
    <location>
        <begin position="99"/>
        <end position="110"/>
    </location>
</feature>
<dbReference type="OrthoDB" id="5386823at2759"/>
<sequence length="120" mass="12208">MSKATNTKLMDTEPGGENTQYESQATFMKSPKKSTGQFGNADAGEPNEADCQAAAEKAQRGEKTAENIRYGQAISEHGFGGETVMGGSGAPVGEGQDSAAAATEQARRAQGYGGGSDVGA</sequence>
<dbReference type="RefSeq" id="XP_007296924.1">
    <property type="nucleotide sequence ID" value="XM_007296862.1"/>
</dbReference>
<dbReference type="OMA" id="TPQYESI"/>
<dbReference type="GeneID" id="18764970"/>
<keyword evidence="3" id="KW-1185">Reference proteome</keyword>
<name>K1WIX7_MARBU</name>
<feature type="region of interest" description="Disordered" evidence="1">
    <location>
        <begin position="1"/>
        <end position="120"/>
    </location>
</feature>
<reference evidence="2 3" key="1">
    <citation type="journal article" date="2012" name="BMC Genomics">
        <title>Sequencing the genome of Marssonina brunnea reveals fungus-poplar co-evolution.</title>
        <authorList>
            <person name="Zhu S."/>
            <person name="Cao Y.-Z."/>
            <person name="Jiang C."/>
            <person name="Tan B.-Y."/>
            <person name="Wang Z."/>
            <person name="Feng S."/>
            <person name="Zhang L."/>
            <person name="Su X.-H."/>
            <person name="Brejova B."/>
            <person name="Vinar T."/>
            <person name="Xu M."/>
            <person name="Wang M.-X."/>
            <person name="Zhang S.-G."/>
            <person name="Huang M.-R."/>
            <person name="Wu R."/>
            <person name="Zhou Y."/>
        </authorList>
    </citation>
    <scope>NUCLEOTIDE SEQUENCE [LARGE SCALE GENOMIC DNA]</scope>
    <source>
        <strain evidence="2 3">MB_m1</strain>
    </source>
</reference>